<sequence>MCGEPLADPTSGGARWAVGVRDLPPGADAPRRREDAEAGLQLIALVGLYDSPRPEVPDAVRHYHNFSAGGRRALRRAGVVLGA</sequence>
<comment type="caution">
    <text evidence="2">The sequence shown here is derived from an EMBL/GenBank/DDBJ whole genome shotgun (WGS) entry which is preliminary data.</text>
</comment>
<organism evidence="2 3">
    <name type="scientific">Actinomadura rubrobrunea</name>
    <dbReference type="NCBI Taxonomy" id="115335"/>
    <lineage>
        <taxon>Bacteria</taxon>
        <taxon>Bacillati</taxon>
        <taxon>Actinomycetota</taxon>
        <taxon>Actinomycetes</taxon>
        <taxon>Streptosporangiales</taxon>
        <taxon>Thermomonosporaceae</taxon>
        <taxon>Actinomadura</taxon>
    </lineage>
</organism>
<reference evidence="2" key="1">
    <citation type="submission" date="2023-02" db="EMBL/GenBank/DDBJ databases">
        <title>Actinomadura rubrobrunea NBRC 14622.</title>
        <authorList>
            <person name="Ichikawa N."/>
            <person name="Sato H."/>
            <person name="Tonouchi N."/>
        </authorList>
    </citation>
    <scope>NUCLEOTIDE SEQUENCE</scope>
    <source>
        <strain evidence="2">NBRC 14622</strain>
    </source>
</reference>
<protein>
    <submittedName>
        <fullName evidence="2">Uncharacterized protein</fullName>
    </submittedName>
</protein>
<dbReference type="Proteomes" id="UP001165124">
    <property type="component" value="Unassembled WGS sequence"/>
</dbReference>
<evidence type="ECO:0000313" key="2">
    <source>
        <dbReference type="EMBL" id="GLW63651.1"/>
    </source>
</evidence>
<feature type="region of interest" description="Disordered" evidence="1">
    <location>
        <begin position="1"/>
        <end position="20"/>
    </location>
</feature>
<name>A0A9W6PVA8_9ACTN</name>
<dbReference type="EMBL" id="BSRZ01000003">
    <property type="protein sequence ID" value="GLW63651.1"/>
    <property type="molecule type" value="Genomic_DNA"/>
</dbReference>
<dbReference type="AlphaFoldDB" id="A0A9W6PVA8"/>
<evidence type="ECO:0000313" key="3">
    <source>
        <dbReference type="Proteomes" id="UP001165124"/>
    </source>
</evidence>
<accession>A0A9W6PVA8</accession>
<proteinExistence type="predicted"/>
<evidence type="ECO:0000256" key="1">
    <source>
        <dbReference type="SAM" id="MobiDB-lite"/>
    </source>
</evidence>
<gene>
    <name evidence="2" type="ORF">Arub01_18950</name>
</gene>
<keyword evidence="3" id="KW-1185">Reference proteome</keyword>